<dbReference type="EMBL" id="QKYT01000009">
    <property type="protein sequence ID" value="RIA98922.1"/>
    <property type="molecule type" value="Genomic_DNA"/>
</dbReference>
<protein>
    <submittedName>
        <fullName evidence="1">Uncharacterized protein</fullName>
    </submittedName>
</protein>
<proteinExistence type="predicted"/>
<name>A0A397TLU1_9GLOM</name>
<dbReference type="Proteomes" id="UP000265703">
    <property type="component" value="Unassembled WGS sequence"/>
</dbReference>
<dbReference type="OrthoDB" id="2437070at2759"/>
<sequence>MGKRKSPRSIVSKQERNINWMLTCSEPTPLAFFQHIFPSHRGRAIEKYRIVLDLALKETDDREVLSKLRRLKRTVDEARLLFDWETWMQQKAAISVRRSVWSTNIRIHEEINSFAQNKTSQFSYETKTQGREKLAIVTNIMMIMKVKVKVTPCPMVWMKKQVSPMMILKIIVKIRKIKMVVKAKMLKRIIVSKLIRMNSSRHLRKYRNRQN</sequence>
<gene>
    <name evidence="1" type="ORF">C1645_587473</name>
</gene>
<evidence type="ECO:0000313" key="1">
    <source>
        <dbReference type="EMBL" id="RIA98922.1"/>
    </source>
</evidence>
<evidence type="ECO:0000313" key="2">
    <source>
        <dbReference type="Proteomes" id="UP000265703"/>
    </source>
</evidence>
<organism evidence="1 2">
    <name type="scientific">Glomus cerebriforme</name>
    <dbReference type="NCBI Taxonomy" id="658196"/>
    <lineage>
        <taxon>Eukaryota</taxon>
        <taxon>Fungi</taxon>
        <taxon>Fungi incertae sedis</taxon>
        <taxon>Mucoromycota</taxon>
        <taxon>Glomeromycotina</taxon>
        <taxon>Glomeromycetes</taxon>
        <taxon>Glomerales</taxon>
        <taxon>Glomeraceae</taxon>
        <taxon>Glomus</taxon>
    </lineage>
</organism>
<comment type="caution">
    <text evidence="1">The sequence shown here is derived from an EMBL/GenBank/DDBJ whole genome shotgun (WGS) entry which is preliminary data.</text>
</comment>
<dbReference type="STRING" id="658196.A0A397TLU1"/>
<keyword evidence="2" id="KW-1185">Reference proteome</keyword>
<dbReference type="AlphaFoldDB" id="A0A397TLU1"/>
<reference evidence="1 2" key="1">
    <citation type="submission" date="2018-06" db="EMBL/GenBank/DDBJ databases">
        <title>Comparative genomics reveals the genomic features of Rhizophagus irregularis, R. cerebriforme, R. diaphanum and Gigaspora rosea, and their symbiotic lifestyle signature.</title>
        <authorList>
            <person name="Morin E."/>
            <person name="San Clemente H."/>
            <person name="Chen E.C.H."/>
            <person name="De La Providencia I."/>
            <person name="Hainaut M."/>
            <person name="Kuo A."/>
            <person name="Kohler A."/>
            <person name="Murat C."/>
            <person name="Tang N."/>
            <person name="Roy S."/>
            <person name="Loubradou J."/>
            <person name="Henrissat B."/>
            <person name="Grigoriev I.V."/>
            <person name="Corradi N."/>
            <person name="Roux C."/>
            <person name="Martin F.M."/>
        </authorList>
    </citation>
    <scope>NUCLEOTIDE SEQUENCE [LARGE SCALE GENOMIC DNA]</scope>
    <source>
        <strain evidence="1 2">DAOM 227022</strain>
    </source>
</reference>
<accession>A0A397TLU1</accession>